<organism evidence="2 3">
    <name type="scientific">Bradyrhizobium retamae</name>
    <dbReference type="NCBI Taxonomy" id="1300035"/>
    <lineage>
        <taxon>Bacteria</taxon>
        <taxon>Pseudomonadati</taxon>
        <taxon>Pseudomonadota</taxon>
        <taxon>Alphaproteobacteria</taxon>
        <taxon>Hyphomicrobiales</taxon>
        <taxon>Nitrobacteraceae</taxon>
        <taxon>Bradyrhizobium</taxon>
    </lineage>
</organism>
<dbReference type="EMBL" id="LLYA01000174">
    <property type="protein sequence ID" value="KRR20949.1"/>
    <property type="molecule type" value="Genomic_DNA"/>
</dbReference>
<dbReference type="AlphaFoldDB" id="A0A0R3MSM1"/>
<gene>
    <name evidence="2" type="ORF">CQ13_31435</name>
</gene>
<sequence length="111" mass="12276">MGQGQLIAQQKLRIAKLQRQIYGHGSERSSRLIDPVGALTFEELEIGATEDELSAEQAVAKTRILRERRPERQTVASFSSVDPTDAAASRDVDGLPSAHYDSSETRQFMDS</sequence>
<accession>A0A0R3MSM1</accession>
<dbReference type="Proteomes" id="UP000052023">
    <property type="component" value="Unassembled WGS sequence"/>
</dbReference>
<feature type="region of interest" description="Disordered" evidence="1">
    <location>
        <begin position="70"/>
        <end position="111"/>
    </location>
</feature>
<name>A0A0R3MSM1_9BRAD</name>
<evidence type="ECO:0000256" key="1">
    <source>
        <dbReference type="SAM" id="MobiDB-lite"/>
    </source>
</evidence>
<protein>
    <recommendedName>
        <fullName evidence="4">Transposase TnpC homeodomain domain-containing protein</fullName>
    </recommendedName>
</protein>
<evidence type="ECO:0008006" key="4">
    <source>
        <dbReference type="Google" id="ProtNLM"/>
    </source>
</evidence>
<evidence type="ECO:0000313" key="3">
    <source>
        <dbReference type="Proteomes" id="UP000052023"/>
    </source>
</evidence>
<feature type="compositionally biased region" description="Basic and acidic residues" evidence="1">
    <location>
        <begin position="101"/>
        <end position="111"/>
    </location>
</feature>
<evidence type="ECO:0000313" key="2">
    <source>
        <dbReference type="EMBL" id="KRR20949.1"/>
    </source>
</evidence>
<comment type="caution">
    <text evidence="2">The sequence shown here is derived from an EMBL/GenBank/DDBJ whole genome shotgun (WGS) entry which is preliminary data.</text>
</comment>
<reference evidence="2 3" key="1">
    <citation type="submission" date="2014-03" db="EMBL/GenBank/DDBJ databases">
        <title>Bradyrhizobium valentinum sp. nov., isolated from effective nodules of Lupinus mariae-josephae, a lupine endemic of basic-lime soils in Eastern Spain.</title>
        <authorList>
            <person name="Duran D."/>
            <person name="Rey L."/>
            <person name="Navarro A."/>
            <person name="Busquets A."/>
            <person name="Imperial J."/>
            <person name="Ruiz-Argueso T."/>
        </authorList>
    </citation>
    <scope>NUCLEOTIDE SEQUENCE [LARGE SCALE GENOMIC DNA]</scope>
    <source>
        <strain evidence="2 3">Ro19</strain>
    </source>
</reference>
<keyword evidence="3" id="KW-1185">Reference proteome</keyword>
<proteinExistence type="predicted"/>